<dbReference type="EC" id="3.1.21.2" evidence="9"/>
<dbReference type="PROSITE" id="PS00730">
    <property type="entry name" value="AP_NUCLEASE_F2_2"/>
    <property type="match status" value="1"/>
</dbReference>
<dbReference type="RefSeq" id="WP_149114399.1">
    <property type="nucleotide sequence ID" value="NZ_CP042425.1"/>
</dbReference>
<evidence type="ECO:0000256" key="6">
    <source>
        <dbReference type="ARBA" id="ARBA00022801"/>
    </source>
</evidence>
<evidence type="ECO:0000313" key="11">
    <source>
        <dbReference type="EMBL" id="QEL20070.1"/>
    </source>
</evidence>
<dbReference type="FunFam" id="3.20.20.150:FF:000001">
    <property type="entry name" value="Probable endonuclease 4"/>
    <property type="match status" value="1"/>
</dbReference>
<dbReference type="Pfam" id="PF01261">
    <property type="entry name" value="AP_endonuc_2"/>
    <property type="match status" value="1"/>
</dbReference>
<protein>
    <recommendedName>
        <fullName evidence="9">Probable endonuclease 4</fullName>
        <ecNumber evidence="9">3.1.21.2</ecNumber>
    </recommendedName>
    <alternativeName>
        <fullName evidence="9">Endodeoxyribonuclease IV</fullName>
    </alternativeName>
    <alternativeName>
        <fullName evidence="9">Endonuclease IV</fullName>
    </alternativeName>
</protein>
<dbReference type="PANTHER" id="PTHR21445:SF0">
    <property type="entry name" value="APURINIC-APYRIMIDINIC ENDONUCLEASE"/>
    <property type="match status" value="1"/>
</dbReference>
<proteinExistence type="inferred from homology"/>
<organism evidence="11 12">
    <name type="scientific">Limnoglobus roseus</name>
    <dbReference type="NCBI Taxonomy" id="2598579"/>
    <lineage>
        <taxon>Bacteria</taxon>
        <taxon>Pseudomonadati</taxon>
        <taxon>Planctomycetota</taxon>
        <taxon>Planctomycetia</taxon>
        <taxon>Gemmatales</taxon>
        <taxon>Gemmataceae</taxon>
        <taxon>Limnoglobus</taxon>
    </lineage>
</organism>
<dbReference type="PANTHER" id="PTHR21445">
    <property type="entry name" value="ENDONUCLEASE IV ENDODEOXYRIBONUCLEASE IV"/>
    <property type="match status" value="1"/>
</dbReference>
<evidence type="ECO:0000256" key="5">
    <source>
        <dbReference type="ARBA" id="ARBA00022763"/>
    </source>
</evidence>
<dbReference type="Proteomes" id="UP000324974">
    <property type="component" value="Chromosome"/>
</dbReference>
<feature type="binding site" evidence="9">
    <location>
        <position position="154"/>
    </location>
    <ligand>
        <name>Zn(2+)</name>
        <dbReference type="ChEBI" id="CHEBI:29105"/>
        <label>2</label>
    </ligand>
</feature>
<dbReference type="GO" id="GO:0008833">
    <property type="term" value="F:deoxyribonuclease IV (phage-T4-induced) activity"/>
    <property type="evidence" value="ECO:0007669"/>
    <property type="project" value="UniProtKB-UniRule"/>
</dbReference>
<evidence type="ECO:0000256" key="4">
    <source>
        <dbReference type="ARBA" id="ARBA00022759"/>
    </source>
</evidence>
<comment type="similarity">
    <text evidence="1 9">Belongs to the AP endonuclease 2 family.</text>
</comment>
<evidence type="ECO:0000256" key="1">
    <source>
        <dbReference type="ARBA" id="ARBA00005340"/>
    </source>
</evidence>
<feature type="binding site" evidence="9">
    <location>
        <position position="188"/>
    </location>
    <ligand>
        <name>Zn(2+)</name>
        <dbReference type="ChEBI" id="CHEBI:29105"/>
        <label>2</label>
    </ligand>
</feature>
<feature type="binding site" evidence="9">
    <location>
        <position position="154"/>
    </location>
    <ligand>
        <name>Zn(2+)</name>
        <dbReference type="ChEBI" id="CHEBI:29105"/>
        <label>1</label>
    </ligand>
</feature>
<dbReference type="PROSITE" id="PS00729">
    <property type="entry name" value="AP_NUCLEASE_F2_1"/>
    <property type="match status" value="1"/>
</dbReference>
<evidence type="ECO:0000256" key="8">
    <source>
        <dbReference type="ARBA" id="ARBA00023204"/>
    </source>
</evidence>
<dbReference type="OrthoDB" id="9805666at2"/>
<dbReference type="InterPro" id="IPR013022">
    <property type="entry name" value="Xyl_isomerase-like_TIM-brl"/>
</dbReference>
<dbReference type="PROSITE" id="PS51432">
    <property type="entry name" value="AP_NUCLEASE_F2_4"/>
    <property type="match status" value="1"/>
</dbReference>
<name>A0A5C1AM86_9BACT</name>
<feature type="binding site" evidence="9">
    <location>
        <position position="117"/>
    </location>
    <ligand>
        <name>Zn(2+)</name>
        <dbReference type="ChEBI" id="CHEBI:29105"/>
        <label>1</label>
    </ligand>
</feature>
<dbReference type="InterPro" id="IPR001719">
    <property type="entry name" value="AP_endonuc_2"/>
</dbReference>
<dbReference type="HAMAP" id="MF_00152">
    <property type="entry name" value="Nfo"/>
    <property type="match status" value="1"/>
</dbReference>
<feature type="binding site" evidence="9">
    <location>
        <position position="225"/>
    </location>
    <ligand>
        <name>Zn(2+)</name>
        <dbReference type="ChEBI" id="CHEBI:29105"/>
        <label>2</label>
    </ligand>
</feature>
<dbReference type="EMBL" id="CP042425">
    <property type="protein sequence ID" value="QEL20070.1"/>
    <property type="molecule type" value="Genomic_DNA"/>
</dbReference>
<feature type="domain" description="Xylose isomerase-like TIM barrel" evidence="10">
    <location>
        <begin position="18"/>
        <end position="279"/>
    </location>
</feature>
<comment type="function">
    <text evidence="9">Endonuclease IV plays a role in DNA repair. It cleaves phosphodiester bonds at apurinic or apyrimidinic (AP) sites, generating a 3'-hydroxyl group and a 5'-terminal sugar phosphate.</text>
</comment>
<evidence type="ECO:0000256" key="2">
    <source>
        <dbReference type="ARBA" id="ARBA00022722"/>
    </source>
</evidence>
<feature type="binding site" evidence="9">
    <location>
        <position position="77"/>
    </location>
    <ligand>
        <name>Zn(2+)</name>
        <dbReference type="ChEBI" id="CHEBI:29105"/>
        <label>1</label>
    </ligand>
</feature>
<reference evidence="12" key="1">
    <citation type="submission" date="2019-08" db="EMBL/GenBank/DDBJ databases">
        <title>Limnoglobus roseus gen. nov., sp. nov., a novel freshwater planctomycete with a giant genome from the family Gemmataceae.</title>
        <authorList>
            <person name="Kulichevskaya I.S."/>
            <person name="Naumoff D.G."/>
            <person name="Miroshnikov K."/>
            <person name="Ivanova A."/>
            <person name="Philippov D.A."/>
            <person name="Hakobyan A."/>
            <person name="Rijpstra I.C."/>
            <person name="Sinninghe Damste J.S."/>
            <person name="Liesack W."/>
            <person name="Dedysh S.N."/>
        </authorList>
    </citation>
    <scope>NUCLEOTIDE SEQUENCE [LARGE SCALE GENOMIC DNA]</scope>
    <source>
        <strain evidence="12">PX52</strain>
    </source>
</reference>
<dbReference type="SMART" id="SM00518">
    <property type="entry name" value="AP2Ec"/>
    <property type="match status" value="1"/>
</dbReference>
<feature type="binding site" evidence="9">
    <location>
        <position position="270"/>
    </location>
    <ligand>
        <name>Zn(2+)</name>
        <dbReference type="ChEBI" id="CHEBI:29105"/>
        <label>2</label>
    </ligand>
</feature>
<keyword evidence="4 9" id="KW-0255">Endonuclease</keyword>
<dbReference type="KEGG" id="lrs:PX52LOC_07156"/>
<dbReference type="SUPFAM" id="SSF51658">
    <property type="entry name" value="Xylose isomerase-like"/>
    <property type="match status" value="1"/>
</dbReference>
<dbReference type="GO" id="GO:0008270">
    <property type="term" value="F:zinc ion binding"/>
    <property type="evidence" value="ECO:0007669"/>
    <property type="project" value="UniProtKB-UniRule"/>
</dbReference>
<evidence type="ECO:0000256" key="9">
    <source>
        <dbReference type="HAMAP-Rule" id="MF_00152"/>
    </source>
</evidence>
<dbReference type="GO" id="GO:0003906">
    <property type="term" value="F:DNA-(apurinic or apyrimidinic site) endonuclease activity"/>
    <property type="evidence" value="ECO:0007669"/>
    <property type="project" value="TreeGrafter"/>
</dbReference>
<dbReference type="PROSITE" id="PS00731">
    <property type="entry name" value="AP_NUCLEASE_F2_3"/>
    <property type="match status" value="1"/>
</dbReference>
<feature type="binding site" evidence="9">
    <location>
        <position position="238"/>
    </location>
    <ligand>
        <name>Zn(2+)</name>
        <dbReference type="ChEBI" id="CHEBI:29105"/>
        <label>3</label>
    </ligand>
</feature>
<keyword evidence="7 9" id="KW-0862">Zinc</keyword>
<keyword evidence="8 9" id="KW-0234">DNA repair</keyword>
<dbReference type="InterPro" id="IPR036237">
    <property type="entry name" value="Xyl_isomerase-like_sf"/>
</dbReference>
<feature type="binding site" evidence="9">
    <location>
        <position position="240"/>
    </location>
    <ligand>
        <name>Zn(2+)</name>
        <dbReference type="ChEBI" id="CHEBI:29105"/>
        <label>3</label>
    </ligand>
</feature>
<keyword evidence="6 9" id="KW-0378">Hydrolase</keyword>
<dbReference type="GO" id="GO:0008081">
    <property type="term" value="F:phosphoric diester hydrolase activity"/>
    <property type="evidence" value="ECO:0007669"/>
    <property type="project" value="TreeGrafter"/>
</dbReference>
<accession>A0A5C1AM86</accession>
<comment type="cofactor">
    <cofactor evidence="9">
        <name>Zn(2+)</name>
        <dbReference type="ChEBI" id="CHEBI:29105"/>
    </cofactor>
    <text evidence="9">Binds 3 Zn(2+) ions.</text>
</comment>
<evidence type="ECO:0000313" key="12">
    <source>
        <dbReference type="Proteomes" id="UP000324974"/>
    </source>
</evidence>
<feature type="binding site" evidence="9">
    <location>
        <position position="191"/>
    </location>
    <ligand>
        <name>Zn(2+)</name>
        <dbReference type="ChEBI" id="CHEBI:29105"/>
        <label>3</label>
    </ligand>
</feature>
<evidence type="ECO:0000256" key="7">
    <source>
        <dbReference type="ARBA" id="ARBA00022833"/>
    </source>
</evidence>
<dbReference type="CDD" id="cd00019">
    <property type="entry name" value="AP2Ec"/>
    <property type="match status" value="1"/>
</dbReference>
<comment type="catalytic activity">
    <reaction evidence="9">
        <text>Endonucleolytic cleavage to 5'-phosphooligonucleotide end-products.</text>
        <dbReference type="EC" id="3.1.21.2"/>
    </reaction>
</comment>
<dbReference type="GO" id="GO:0003677">
    <property type="term" value="F:DNA binding"/>
    <property type="evidence" value="ECO:0007669"/>
    <property type="project" value="InterPro"/>
</dbReference>
<dbReference type="InterPro" id="IPR018246">
    <property type="entry name" value="AP_endonuc_F2_Zn_BS"/>
</dbReference>
<dbReference type="GO" id="GO:0006284">
    <property type="term" value="P:base-excision repair"/>
    <property type="evidence" value="ECO:0007669"/>
    <property type="project" value="TreeGrafter"/>
</dbReference>
<evidence type="ECO:0000259" key="10">
    <source>
        <dbReference type="Pfam" id="PF01261"/>
    </source>
</evidence>
<gene>
    <name evidence="9" type="primary">nfo</name>
    <name evidence="11" type="ORF">PX52LOC_07156</name>
</gene>
<keyword evidence="2 9" id="KW-0540">Nuclease</keyword>
<sequence>MPLFGAHLSVAGGLSKAVDAAVALGMQTVQIFTHSPSQWVVKPTPDGRWEGKELPEDEVTAFRQAAKKAKLKFLTAHDSYLINLAAPTTELYEKSIAAFGNELDRAESLGLAYLVTHPGAHVGSGEDAGLAKVAAALNVVHRQRPDYKVKVLLELTAGQGSSLGARFEHFAYLLENVEEPDRLGICLDTCHVFAAGYDLRTDAAYDATFAEFDRLIGLKWLKLFHVNDSLKPLGSRVDRHAGIGLGQIGDHAFRRLVTDPRFRTKPMILETPKEDAAGNPMDPVNLGKLQAFLAETAG</sequence>
<dbReference type="AlphaFoldDB" id="A0A5C1AM86"/>
<evidence type="ECO:0000256" key="3">
    <source>
        <dbReference type="ARBA" id="ARBA00022723"/>
    </source>
</evidence>
<dbReference type="NCBIfam" id="TIGR00587">
    <property type="entry name" value="nfo"/>
    <property type="match status" value="1"/>
</dbReference>
<keyword evidence="3 9" id="KW-0479">Metal-binding</keyword>
<keyword evidence="5 9" id="KW-0227">DNA damage</keyword>
<keyword evidence="12" id="KW-1185">Reference proteome</keyword>
<dbReference type="Gene3D" id="3.20.20.150">
    <property type="entry name" value="Divalent-metal-dependent TIM barrel enzymes"/>
    <property type="match status" value="1"/>
</dbReference>